<protein>
    <submittedName>
        <fullName evidence="7">Hydroxypyruvate reductase</fullName>
        <ecNumber evidence="7">1.1.1.81</ecNumber>
    </submittedName>
</protein>
<dbReference type="GO" id="GO:0005737">
    <property type="term" value="C:cytoplasm"/>
    <property type="evidence" value="ECO:0007669"/>
    <property type="project" value="TreeGrafter"/>
</dbReference>
<dbReference type="Gene3D" id="3.40.1480.10">
    <property type="entry name" value="MOFRL domain"/>
    <property type="match status" value="1"/>
</dbReference>
<organism evidence="7 8">
    <name type="scientific">Gimesia panareensis</name>
    <dbReference type="NCBI Taxonomy" id="2527978"/>
    <lineage>
        <taxon>Bacteria</taxon>
        <taxon>Pseudomonadati</taxon>
        <taxon>Planctomycetota</taxon>
        <taxon>Planctomycetia</taxon>
        <taxon>Planctomycetales</taxon>
        <taxon>Planctomycetaceae</taxon>
        <taxon>Gimesia</taxon>
    </lineage>
</organism>
<proteinExistence type="predicted"/>
<dbReference type="Gene3D" id="3.40.50.10180">
    <property type="entry name" value="Glycerate kinase, MOFRL-like N-terminal domain"/>
    <property type="match status" value="1"/>
</dbReference>
<evidence type="ECO:0000259" key="5">
    <source>
        <dbReference type="Pfam" id="PF05161"/>
    </source>
</evidence>
<dbReference type="InterPro" id="IPR007835">
    <property type="entry name" value="MOFRL"/>
</dbReference>
<dbReference type="Proteomes" id="UP000315647">
    <property type="component" value="Chromosome"/>
</dbReference>
<name>A0A517Q2B8_9PLAN</name>
<evidence type="ECO:0000256" key="4">
    <source>
        <dbReference type="ARBA" id="ARBA00022840"/>
    </source>
</evidence>
<keyword evidence="7" id="KW-0670">Pyruvate</keyword>
<evidence type="ECO:0000256" key="3">
    <source>
        <dbReference type="ARBA" id="ARBA00022777"/>
    </source>
</evidence>
<dbReference type="FunFam" id="3.40.50.10180:FF:000001">
    <property type="entry name" value="Glycerate kinase"/>
    <property type="match status" value="1"/>
</dbReference>
<keyword evidence="3" id="KW-0418">Kinase</keyword>
<evidence type="ECO:0000313" key="8">
    <source>
        <dbReference type="Proteomes" id="UP000315647"/>
    </source>
</evidence>
<sequence>MAEMPSLSERALQIWKSGVRAVDSQSLVRNAIHVSEQELTVCGHTFPLKGHENLVVVGAGKAGSGMAAGVEAALAGSPLAERYRGWVNVPADCVRPLSKINLYPARPASLNEPTPEGVYGSRQILKMISELQQDDLCLVLISGGGSALLPAPLPPVTLEDKQAVTRLLMSSGATIQELNCVRKQISQVKGGRLAQAATCGTVIALIISDVVGDPLDIIASGPTVRDSSTPEEAIRILEQFAPDLHQIPESVWKVLRAHEEQPESSTAESQANVINEIIGSNATALAASEKTALELGFEVYSMGSANEGIAAAVGKELAELCLKIRDGQGPVHRPACILSGGEPVVDLSSTSRPGKGGRNQELVLAALERLWEEDMTGICLLSGGTDGEDGPTDAAGGIINAGILQQAQELQLNVDDFLQAHNAYPCLSQIRGLLKTGATQTNVMDLRVALIE</sequence>
<dbReference type="InterPro" id="IPR025286">
    <property type="entry name" value="MOFRL_assoc_dom"/>
</dbReference>
<keyword evidence="7" id="KW-0560">Oxidoreductase</keyword>
<dbReference type="GO" id="GO:0008887">
    <property type="term" value="F:glycerate kinase activity"/>
    <property type="evidence" value="ECO:0007669"/>
    <property type="project" value="InterPro"/>
</dbReference>
<dbReference type="PANTHER" id="PTHR12227">
    <property type="entry name" value="GLYCERATE KINASE"/>
    <property type="match status" value="1"/>
</dbReference>
<keyword evidence="8" id="KW-1185">Reference proteome</keyword>
<dbReference type="InterPro" id="IPR037035">
    <property type="entry name" value="GK-like_C_sf"/>
</dbReference>
<evidence type="ECO:0000313" key="7">
    <source>
        <dbReference type="EMBL" id="QDT25760.1"/>
    </source>
</evidence>
<dbReference type="Pfam" id="PF05161">
    <property type="entry name" value="MOFRL"/>
    <property type="match status" value="1"/>
</dbReference>
<feature type="domain" description="MOFRL-associated" evidence="6">
    <location>
        <begin position="11"/>
        <end position="255"/>
    </location>
</feature>
<evidence type="ECO:0000259" key="6">
    <source>
        <dbReference type="Pfam" id="PF13660"/>
    </source>
</evidence>
<keyword evidence="1" id="KW-0808">Transferase</keyword>
<dbReference type="EC" id="1.1.1.81" evidence="7"/>
<evidence type="ECO:0000256" key="2">
    <source>
        <dbReference type="ARBA" id="ARBA00022741"/>
    </source>
</evidence>
<dbReference type="PANTHER" id="PTHR12227:SF0">
    <property type="entry name" value="GLYCERATE KINASE"/>
    <property type="match status" value="1"/>
</dbReference>
<dbReference type="SUPFAM" id="SSF82544">
    <property type="entry name" value="GckA/TtuD-like"/>
    <property type="match status" value="1"/>
</dbReference>
<gene>
    <name evidence="7" type="primary">ttuD</name>
    <name evidence="7" type="ORF">Enr10x_10570</name>
</gene>
<feature type="domain" description="MOFRL" evidence="5">
    <location>
        <begin position="335"/>
        <end position="445"/>
    </location>
</feature>
<dbReference type="GO" id="GO:0016618">
    <property type="term" value="F:hydroxypyruvate reductase [NAD(P)H] activity"/>
    <property type="evidence" value="ECO:0007669"/>
    <property type="project" value="UniProtKB-EC"/>
</dbReference>
<dbReference type="EMBL" id="CP037421">
    <property type="protein sequence ID" value="QDT25760.1"/>
    <property type="molecule type" value="Genomic_DNA"/>
</dbReference>
<evidence type="ECO:0000256" key="1">
    <source>
        <dbReference type="ARBA" id="ARBA00022679"/>
    </source>
</evidence>
<keyword evidence="4" id="KW-0067">ATP-binding</keyword>
<keyword evidence="2" id="KW-0547">Nucleotide-binding</keyword>
<dbReference type="RefSeq" id="WP_145448327.1">
    <property type="nucleotide sequence ID" value="NZ_CP037421.1"/>
</dbReference>
<dbReference type="AlphaFoldDB" id="A0A517Q2B8"/>
<dbReference type="InterPro" id="IPR038614">
    <property type="entry name" value="GK_N_sf"/>
</dbReference>
<dbReference type="InterPro" id="IPR039760">
    <property type="entry name" value="MOFRL_protein"/>
</dbReference>
<accession>A0A517Q2B8</accession>
<dbReference type="Pfam" id="PF13660">
    <property type="entry name" value="DUF4147"/>
    <property type="match status" value="1"/>
</dbReference>
<reference evidence="7 8" key="1">
    <citation type="submission" date="2019-03" db="EMBL/GenBank/DDBJ databases">
        <title>Deep-cultivation of Planctomycetes and their phenomic and genomic characterization uncovers novel biology.</title>
        <authorList>
            <person name="Wiegand S."/>
            <person name="Jogler M."/>
            <person name="Boedeker C."/>
            <person name="Pinto D."/>
            <person name="Vollmers J."/>
            <person name="Rivas-Marin E."/>
            <person name="Kohn T."/>
            <person name="Peeters S.H."/>
            <person name="Heuer A."/>
            <person name="Rast P."/>
            <person name="Oberbeckmann S."/>
            <person name="Bunk B."/>
            <person name="Jeske O."/>
            <person name="Meyerdierks A."/>
            <person name="Storesund J.E."/>
            <person name="Kallscheuer N."/>
            <person name="Luecker S."/>
            <person name="Lage O.M."/>
            <person name="Pohl T."/>
            <person name="Merkel B.J."/>
            <person name="Hornburger P."/>
            <person name="Mueller R.-W."/>
            <person name="Bruemmer F."/>
            <person name="Labrenz M."/>
            <person name="Spormann A.M."/>
            <person name="Op den Camp H."/>
            <person name="Overmann J."/>
            <person name="Amann R."/>
            <person name="Jetten M.S.M."/>
            <person name="Mascher T."/>
            <person name="Medema M.H."/>
            <person name="Devos D.P."/>
            <person name="Kaster A.-K."/>
            <person name="Ovreas L."/>
            <person name="Rohde M."/>
            <person name="Galperin M.Y."/>
            <person name="Jogler C."/>
        </authorList>
    </citation>
    <scope>NUCLEOTIDE SEQUENCE [LARGE SCALE GENOMIC DNA]</scope>
    <source>
        <strain evidence="7 8">Enr10</strain>
    </source>
</reference>
<dbReference type="GO" id="GO:0005524">
    <property type="term" value="F:ATP binding"/>
    <property type="evidence" value="ECO:0007669"/>
    <property type="project" value="UniProtKB-KW"/>
</dbReference>